<evidence type="ECO:0000313" key="3">
    <source>
        <dbReference type="Proteomes" id="UP000199337"/>
    </source>
</evidence>
<accession>A0A1I2SXR4</accession>
<feature type="transmembrane region" description="Helical" evidence="1">
    <location>
        <begin position="88"/>
        <end position="107"/>
    </location>
</feature>
<name>A0A1I2SXR4_9FIRM</name>
<sequence length="114" mass="12267">MKKLVLQFILYTVSISLAGLVIPGVDLAGALEALVAGLVMSLAGLLIRPWLMLLSLPLNLITMGLFTLVINALMVLLISLVTRGVEVAGFWPALGTAVLVTLVDFLLRNLRRKD</sequence>
<organism evidence="2 3">
    <name type="scientific">Desulfotruncus arcticus DSM 17038</name>
    <dbReference type="NCBI Taxonomy" id="1121424"/>
    <lineage>
        <taxon>Bacteria</taxon>
        <taxon>Bacillati</taxon>
        <taxon>Bacillota</taxon>
        <taxon>Clostridia</taxon>
        <taxon>Eubacteriales</taxon>
        <taxon>Desulfallaceae</taxon>
        <taxon>Desulfotruncus</taxon>
    </lineage>
</organism>
<feature type="transmembrane region" description="Helical" evidence="1">
    <location>
        <begin position="59"/>
        <end position="82"/>
    </location>
</feature>
<dbReference type="AlphaFoldDB" id="A0A1I2SXR4"/>
<proteinExistence type="predicted"/>
<keyword evidence="1" id="KW-1133">Transmembrane helix</keyword>
<dbReference type="PANTHER" id="PTHR37309">
    <property type="entry name" value="SLR0284 PROTEIN"/>
    <property type="match status" value="1"/>
</dbReference>
<protein>
    <submittedName>
        <fullName evidence="2">Putative membrane protein</fullName>
    </submittedName>
</protein>
<feature type="transmembrane region" description="Helical" evidence="1">
    <location>
        <begin position="28"/>
        <end position="47"/>
    </location>
</feature>
<keyword evidence="1" id="KW-0472">Membrane</keyword>
<evidence type="ECO:0000313" key="2">
    <source>
        <dbReference type="EMBL" id="SFG57514.1"/>
    </source>
</evidence>
<dbReference type="InterPro" id="IPR007165">
    <property type="entry name" value="Phage_holin_4_2"/>
</dbReference>
<dbReference type="Pfam" id="PF04020">
    <property type="entry name" value="Phage_holin_4_2"/>
    <property type="match status" value="1"/>
</dbReference>
<dbReference type="PANTHER" id="PTHR37309:SF1">
    <property type="entry name" value="SLR0284 PROTEIN"/>
    <property type="match status" value="1"/>
</dbReference>
<dbReference type="Proteomes" id="UP000199337">
    <property type="component" value="Unassembled WGS sequence"/>
</dbReference>
<reference evidence="3" key="1">
    <citation type="submission" date="2016-10" db="EMBL/GenBank/DDBJ databases">
        <authorList>
            <person name="Varghese N."/>
            <person name="Submissions S."/>
        </authorList>
    </citation>
    <scope>NUCLEOTIDE SEQUENCE [LARGE SCALE GENOMIC DNA]</scope>
    <source>
        <strain evidence="3">DSM 17038</strain>
    </source>
</reference>
<dbReference type="RefSeq" id="WP_092471288.1">
    <property type="nucleotide sequence ID" value="NZ_FOOX01000006.1"/>
</dbReference>
<gene>
    <name evidence="2" type="ORF">SAMN05660649_02062</name>
</gene>
<evidence type="ECO:0000256" key="1">
    <source>
        <dbReference type="SAM" id="Phobius"/>
    </source>
</evidence>
<keyword evidence="3" id="KW-1185">Reference proteome</keyword>
<dbReference type="EMBL" id="FOOX01000006">
    <property type="protein sequence ID" value="SFG57514.1"/>
    <property type="molecule type" value="Genomic_DNA"/>
</dbReference>
<dbReference type="OrthoDB" id="7205479at2"/>
<keyword evidence="1" id="KW-0812">Transmembrane</keyword>
<dbReference type="STRING" id="341036.SAMN05660649_02062"/>